<keyword evidence="3" id="KW-0378">Hydrolase</keyword>
<dbReference type="EMBL" id="JAAGYV010000378">
    <property type="protein sequence ID" value="NEK75209.1"/>
    <property type="molecule type" value="Genomic_DNA"/>
</dbReference>
<organism evidence="7">
    <name type="scientific">Xanthomonas euvesicatoria</name>
    <dbReference type="NCBI Taxonomy" id="456327"/>
    <lineage>
        <taxon>Bacteria</taxon>
        <taxon>Pseudomonadati</taxon>
        <taxon>Pseudomonadota</taxon>
        <taxon>Gammaproteobacteria</taxon>
        <taxon>Lysobacterales</taxon>
        <taxon>Lysobacteraceae</taxon>
        <taxon>Xanthomonas</taxon>
    </lineage>
</organism>
<comment type="cofactor">
    <cofactor evidence="1">
        <name>Mg(2+)</name>
        <dbReference type="ChEBI" id="CHEBI:18420"/>
    </cofactor>
</comment>
<evidence type="ECO:0000256" key="2">
    <source>
        <dbReference type="ARBA" id="ARBA00022723"/>
    </source>
</evidence>
<dbReference type="GO" id="GO:0046872">
    <property type="term" value="F:metal ion binding"/>
    <property type="evidence" value="ECO:0007669"/>
    <property type="project" value="UniProtKB-KW"/>
</dbReference>
<dbReference type="InterPro" id="IPR004659">
    <property type="entry name" value="RNase_E/G"/>
</dbReference>
<evidence type="ECO:0000256" key="1">
    <source>
        <dbReference type="ARBA" id="ARBA00001946"/>
    </source>
</evidence>
<comment type="caution">
    <text evidence="7">The sequence shown here is derived from an EMBL/GenBank/DDBJ whole genome shotgun (WGS) entry which is preliminary data.</text>
</comment>
<dbReference type="Pfam" id="PF10150">
    <property type="entry name" value="RNase_E_G"/>
    <property type="match status" value="1"/>
</dbReference>
<proteinExistence type="predicted"/>
<sequence>LSLPLRAVRDLIRRDVEKVKVDSNETFVQLQAFVAKYMPVLAERLELYTGDRPIFDLYGVEDEIGRALNKQVPLKSGG</sequence>
<evidence type="ECO:0000259" key="6">
    <source>
        <dbReference type="Pfam" id="PF10150"/>
    </source>
</evidence>
<keyword evidence="2" id="KW-0479">Metal-binding</keyword>
<dbReference type="InterPro" id="IPR019307">
    <property type="entry name" value="RNA-bd_AU-1/RNase_E/G"/>
</dbReference>
<accession>A0A6B3KQZ6</accession>
<evidence type="ECO:0000256" key="3">
    <source>
        <dbReference type="ARBA" id="ARBA00022801"/>
    </source>
</evidence>
<feature type="domain" description="RNA-binding protein AU-1/Ribonuclease E/G" evidence="6">
    <location>
        <begin position="3"/>
        <end position="78"/>
    </location>
</feature>
<dbReference type="GO" id="GO:0005737">
    <property type="term" value="C:cytoplasm"/>
    <property type="evidence" value="ECO:0007669"/>
    <property type="project" value="TreeGrafter"/>
</dbReference>
<name>A0A6B3KQZ6_XANEU</name>
<reference evidence="7" key="1">
    <citation type="submission" date="2019-11" db="EMBL/GenBank/DDBJ databases">
        <title>Genome-resolved metagenomics to study the prevalence of co-infection and intraspecific heterogeneity among plant pathogen metapopulations.</title>
        <authorList>
            <person name="Newberry E."/>
            <person name="Bhandari R."/>
            <person name="Kemble J."/>
            <person name="Sikora E."/>
            <person name="Potnis N."/>
        </authorList>
    </citation>
    <scope>NUCLEOTIDE SEQUENCE</scope>
    <source>
        <strain evidence="7">Xe_Pep_Tuscaloosa_18b</strain>
    </source>
</reference>
<dbReference type="GO" id="GO:0003723">
    <property type="term" value="F:RNA binding"/>
    <property type="evidence" value="ECO:0007669"/>
    <property type="project" value="UniProtKB-KW"/>
</dbReference>
<evidence type="ECO:0000256" key="4">
    <source>
        <dbReference type="ARBA" id="ARBA00022842"/>
    </source>
</evidence>
<keyword evidence="4" id="KW-0460">Magnesium</keyword>
<dbReference type="PANTHER" id="PTHR30001">
    <property type="entry name" value="RIBONUCLEASE"/>
    <property type="match status" value="1"/>
</dbReference>
<feature type="non-terminal residue" evidence="7">
    <location>
        <position position="78"/>
    </location>
</feature>
<gene>
    <name evidence="7" type="ORF">G3W62_21040</name>
</gene>
<dbReference type="PANTHER" id="PTHR30001:SF0">
    <property type="entry name" value="RIBONUCLEASE G"/>
    <property type="match status" value="1"/>
</dbReference>
<dbReference type="GO" id="GO:0004540">
    <property type="term" value="F:RNA nuclease activity"/>
    <property type="evidence" value="ECO:0007669"/>
    <property type="project" value="InterPro"/>
</dbReference>
<evidence type="ECO:0000256" key="5">
    <source>
        <dbReference type="ARBA" id="ARBA00022884"/>
    </source>
</evidence>
<keyword evidence="5" id="KW-0694">RNA-binding</keyword>
<evidence type="ECO:0000313" key="7">
    <source>
        <dbReference type="EMBL" id="NEK75209.1"/>
    </source>
</evidence>
<dbReference type="AlphaFoldDB" id="A0A6B3KQZ6"/>
<dbReference type="GO" id="GO:0006364">
    <property type="term" value="P:rRNA processing"/>
    <property type="evidence" value="ECO:0007669"/>
    <property type="project" value="TreeGrafter"/>
</dbReference>
<protein>
    <submittedName>
        <fullName evidence="7">Rne/Rng family ribonuclease</fullName>
    </submittedName>
</protein>
<feature type="non-terminal residue" evidence="7">
    <location>
        <position position="1"/>
    </location>
</feature>
<dbReference type="GO" id="GO:0016787">
    <property type="term" value="F:hydrolase activity"/>
    <property type="evidence" value="ECO:0007669"/>
    <property type="project" value="UniProtKB-KW"/>
</dbReference>